<protein>
    <recommendedName>
        <fullName evidence="4">Peptidase C-terminal archaeal/bacterial domain-containing protein</fullName>
    </recommendedName>
</protein>
<keyword evidence="1" id="KW-0732">Signal</keyword>
<name>A0A7V9Z919_9BACL</name>
<evidence type="ECO:0000313" key="2">
    <source>
        <dbReference type="EMBL" id="MBA2876297.1"/>
    </source>
</evidence>
<comment type="caution">
    <text evidence="2">The sequence shown here is derived from an EMBL/GenBank/DDBJ whole genome shotgun (WGS) entry which is preliminary data.</text>
</comment>
<keyword evidence="3" id="KW-1185">Reference proteome</keyword>
<evidence type="ECO:0000313" key="3">
    <source>
        <dbReference type="Proteomes" id="UP000523087"/>
    </source>
</evidence>
<feature type="signal peptide" evidence="1">
    <location>
        <begin position="1"/>
        <end position="28"/>
    </location>
</feature>
<gene>
    <name evidence="2" type="ORF">HNR31_003092</name>
</gene>
<reference evidence="2 3" key="1">
    <citation type="submission" date="2020-07" db="EMBL/GenBank/DDBJ databases">
        <title>Genomic Encyclopedia of Type Strains, Phase IV (KMG-IV): sequencing the most valuable type-strain genomes for metagenomic binning, comparative biology and taxonomic classification.</title>
        <authorList>
            <person name="Goeker M."/>
        </authorList>
    </citation>
    <scope>NUCLEOTIDE SEQUENCE [LARGE SCALE GENOMIC DNA]</scope>
    <source>
        <strain evidence="2 3">DSM 15730</strain>
    </source>
</reference>
<organism evidence="2 3">
    <name type="scientific">Thermaerobacillus caldiproteolyticus</name>
    <dbReference type="NCBI Taxonomy" id="247480"/>
    <lineage>
        <taxon>Bacteria</taxon>
        <taxon>Bacillati</taxon>
        <taxon>Bacillota</taxon>
        <taxon>Bacilli</taxon>
        <taxon>Bacillales</taxon>
        <taxon>Anoxybacillaceae</taxon>
        <taxon>Thermaerobacillus</taxon>
    </lineage>
</organism>
<evidence type="ECO:0008006" key="4">
    <source>
        <dbReference type="Google" id="ProtNLM"/>
    </source>
</evidence>
<dbReference type="Gene3D" id="2.60.120.380">
    <property type="match status" value="2"/>
</dbReference>
<dbReference type="RefSeq" id="WP_181557021.1">
    <property type="nucleotide sequence ID" value="NZ_JACDUT010000011.1"/>
</dbReference>
<accession>A0A7V9Z919</accession>
<feature type="chain" id="PRO_5031044460" description="Peptidase C-terminal archaeal/bacterial domain-containing protein" evidence="1">
    <location>
        <begin position="29"/>
        <end position="457"/>
    </location>
</feature>
<dbReference type="SUPFAM" id="SSF89260">
    <property type="entry name" value="Collagen-binding domain"/>
    <property type="match status" value="2"/>
</dbReference>
<dbReference type="Proteomes" id="UP000523087">
    <property type="component" value="Unassembled WGS sequence"/>
</dbReference>
<evidence type="ECO:0000256" key="1">
    <source>
        <dbReference type="SAM" id="SignalP"/>
    </source>
</evidence>
<sequence>MFEIKKIIVSLLVVFLLPLIGILSSANAAENTDMSKVTFNGSLEKKNQKKDYKNPEGNIKVLENKTRPVLKKNLAAAKSNNSVSSNAAIQALNDSPNNAAGIEIGNIYTDYITKDGQQKWYHFTNETSGKLTVILQTVQSSSVDYDLHLFKLNEDTMTLDEVANSTYNAGLNEQLSLIGEEGTYYMVVNSVSGSDPDSPFAFLVERSSSYDQYEPDDNIYQASAYMNNIYQNKTIDNSYDMDWVILQVDTEKTLTVNLNNPTSIDYQLDIFDLSLNPLAGLEDNTNYSIVFPAGTYLLRVQSRSWDFDPNQEYTLDIREKAGKATSVVVSNIDTNDNVEGYINYGYGYKWRIQNFMNIEGQLLDENGLSVPYANVEARITTALNNEVYYASSTTDRNGYFTISFTSIPPAVGNFSYANYASYHYFDIIPLVFLSNGQILNSNEDSLYHFAYSIYRPH</sequence>
<proteinExistence type="predicted"/>
<dbReference type="AlphaFoldDB" id="A0A7V9Z919"/>
<dbReference type="EMBL" id="JACDUT010000011">
    <property type="protein sequence ID" value="MBA2876297.1"/>
    <property type="molecule type" value="Genomic_DNA"/>
</dbReference>